<keyword evidence="4 5" id="KW-0472">Membrane</keyword>
<evidence type="ECO:0000313" key="7">
    <source>
        <dbReference type="EMBL" id="QYO78866.1"/>
    </source>
</evidence>
<evidence type="ECO:0000256" key="3">
    <source>
        <dbReference type="ARBA" id="ARBA00022989"/>
    </source>
</evidence>
<dbReference type="InterPro" id="IPR051533">
    <property type="entry name" value="WaaL-like"/>
</dbReference>
<keyword evidence="2 5" id="KW-0812">Transmembrane</keyword>
<sequence>MTISAFAAARPRALTSRSAGRPQNGFALWALLVLFALAPLPLASARPFLWALWASYTGLVAVVFLVWQLRSGNPLRVSPLDFKSPTFLVLLTLAALILQLLPIAPFPIVSAEGATLVSAQVSVAPGQTLLMLTRQLTYALVAFLVLQVAASDRRRPFLLHGLIAIALAYAAYGLVALRMGDTILGLPKWAYSGSITGSFVNRNSFATFLGFGAILTLSHLCALVRRQAQRHPDDGLITGLLSSLVLYSAGYLFLLLIVIGTQSRMGLFATLAGSGVVILITLLSVRRLGLVLLVAPVALATLVGLFWLIGGGLLERIEWQGFGSDSRILLYQQVMDLIALRPWTGFGGGTFEVAFPLVHQLPLTPDVTWKLAHNSYLALWAELGLVAGSFLILAFGYAAVRLIVGLLRGTGSWAPQVAALAAIVQIAIHSTVDFSLEIPANTLMFIAIVTTGLANCVGVRSDGRLR</sequence>
<accession>A0ABX8WJJ2</accession>
<evidence type="ECO:0000313" key="8">
    <source>
        <dbReference type="Proteomes" id="UP000825799"/>
    </source>
</evidence>
<dbReference type="Pfam" id="PF04932">
    <property type="entry name" value="Wzy_C"/>
    <property type="match status" value="1"/>
</dbReference>
<protein>
    <submittedName>
        <fullName evidence="7">O-antigen ligase family protein</fullName>
    </submittedName>
</protein>
<feature type="transmembrane region" description="Helical" evidence="5">
    <location>
        <begin position="438"/>
        <end position="459"/>
    </location>
</feature>
<evidence type="ECO:0000256" key="2">
    <source>
        <dbReference type="ARBA" id="ARBA00022692"/>
    </source>
</evidence>
<keyword evidence="3 5" id="KW-1133">Transmembrane helix</keyword>
<feature type="transmembrane region" description="Helical" evidence="5">
    <location>
        <begin position="205"/>
        <end position="224"/>
    </location>
</feature>
<feature type="transmembrane region" description="Helical" evidence="5">
    <location>
        <begin position="377"/>
        <end position="400"/>
    </location>
</feature>
<organism evidence="7 8">
    <name type="scientific">Devosia salina</name>
    <dbReference type="NCBI Taxonomy" id="2860336"/>
    <lineage>
        <taxon>Bacteria</taxon>
        <taxon>Pseudomonadati</taxon>
        <taxon>Pseudomonadota</taxon>
        <taxon>Alphaproteobacteria</taxon>
        <taxon>Hyphomicrobiales</taxon>
        <taxon>Devosiaceae</taxon>
        <taxon>Devosia</taxon>
    </lineage>
</organism>
<dbReference type="EMBL" id="CP080590">
    <property type="protein sequence ID" value="QYO78866.1"/>
    <property type="molecule type" value="Genomic_DNA"/>
</dbReference>
<feature type="transmembrane region" description="Helical" evidence="5">
    <location>
        <begin position="265"/>
        <end position="283"/>
    </location>
</feature>
<feature type="transmembrane region" description="Helical" evidence="5">
    <location>
        <begin position="129"/>
        <end position="150"/>
    </location>
</feature>
<dbReference type="PANTHER" id="PTHR37422:SF23">
    <property type="entry name" value="TEICHURONIC ACID BIOSYNTHESIS PROTEIN TUAE"/>
    <property type="match status" value="1"/>
</dbReference>
<dbReference type="GO" id="GO:0016874">
    <property type="term" value="F:ligase activity"/>
    <property type="evidence" value="ECO:0007669"/>
    <property type="project" value="UniProtKB-KW"/>
</dbReference>
<feature type="transmembrane region" description="Helical" evidence="5">
    <location>
        <begin position="236"/>
        <end position="259"/>
    </location>
</feature>
<comment type="subcellular location">
    <subcellularLocation>
        <location evidence="1">Membrane</location>
        <topology evidence="1">Multi-pass membrane protein</topology>
    </subcellularLocation>
</comment>
<feature type="transmembrane region" description="Helical" evidence="5">
    <location>
        <begin position="157"/>
        <end position="177"/>
    </location>
</feature>
<evidence type="ECO:0000256" key="1">
    <source>
        <dbReference type="ARBA" id="ARBA00004141"/>
    </source>
</evidence>
<reference evidence="7 8" key="1">
    <citation type="submission" date="2021-08" db="EMBL/GenBank/DDBJ databases">
        <title>Devosia salina sp. nov., isolated from the South China Sea sediment.</title>
        <authorList>
            <person name="Zhou Z."/>
        </authorList>
    </citation>
    <scope>NUCLEOTIDE SEQUENCE [LARGE SCALE GENOMIC DNA]</scope>
    <source>
        <strain evidence="7 8">SCS-3</strain>
    </source>
</reference>
<gene>
    <name evidence="7" type="ORF">K1X15_10170</name>
</gene>
<dbReference type="Proteomes" id="UP000825799">
    <property type="component" value="Chromosome"/>
</dbReference>
<feature type="transmembrane region" description="Helical" evidence="5">
    <location>
        <begin position="412"/>
        <end position="432"/>
    </location>
</feature>
<dbReference type="RefSeq" id="WP_220307318.1">
    <property type="nucleotide sequence ID" value="NZ_CP080590.1"/>
</dbReference>
<proteinExistence type="predicted"/>
<feature type="domain" description="O-antigen ligase-related" evidence="6">
    <location>
        <begin position="251"/>
        <end position="391"/>
    </location>
</feature>
<keyword evidence="8" id="KW-1185">Reference proteome</keyword>
<dbReference type="InterPro" id="IPR007016">
    <property type="entry name" value="O-antigen_ligase-rel_domated"/>
</dbReference>
<evidence type="ECO:0000256" key="5">
    <source>
        <dbReference type="SAM" id="Phobius"/>
    </source>
</evidence>
<feature type="transmembrane region" description="Helical" evidence="5">
    <location>
        <begin position="290"/>
        <end position="309"/>
    </location>
</feature>
<feature type="transmembrane region" description="Helical" evidence="5">
    <location>
        <begin position="48"/>
        <end position="67"/>
    </location>
</feature>
<keyword evidence="7" id="KW-0436">Ligase</keyword>
<dbReference type="PANTHER" id="PTHR37422">
    <property type="entry name" value="TEICHURONIC ACID BIOSYNTHESIS PROTEIN TUAE"/>
    <property type="match status" value="1"/>
</dbReference>
<feature type="transmembrane region" description="Helical" evidence="5">
    <location>
        <begin position="87"/>
        <end position="109"/>
    </location>
</feature>
<evidence type="ECO:0000256" key="4">
    <source>
        <dbReference type="ARBA" id="ARBA00023136"/>
    </source>
</evidence>
<feature type="transmembrane region" description="Helical" evidence="5">
    <location>
        <begin position="26"/>
        <end position="42"/>
    </location>
</feature>
<name>A0ABX8WJJ2_9HYPH</name>
<evidence type="ECO:0000259" key="6">
    <source>
        <dbReference type="Pfam" id="PF04932"/>
    </source>
</evidence>